<feature type="transmembrane region" description="Helical" evidence="9">
    <location>
        <begin position="12"/>
        <end position="30"/>
    </location>
</feature>
<dbReference type="CDD" id="cd06582">
    <property type="entry name" value="TM_PBP1_LivH_like"/>
    <property type="match status" value="1"/>
</dbReference>
<evidence type="ECO:0000256" key="5">
    <source>
        <dbReference type="ARBA" id="ARBA00022970"/>
    </source>
</evidence>
<comment type="similarity">
    <text evidence="8">Belongs to the binding-protein-dependent transport system permease family. LivHM subfamily.</text>
</comment>
<keyword evidence="5" id="KW-0029">Amino-acid transport</keyword>
<dbReference type="InterPro" id="IPR052157">
    <property type="entry name" value="BCAA_transport_permease"/>
</dbReference>
<feature type="transmembrane region" description="Helical" evidence="9">
    <location>
        <begin position="42"/>
        <end position="60"/>
    </location>
</feature>
<dbReference type="GO" id="GO:0022857">
    <property type="term" value="F:transmembrane transporter activity"/>
    <property type="evidence" value="ECO:0007669"/>
    <property type="project" value="InterPro"/>
</dbReference>
<dbReference type="Pfam" id="PF02653">
    <property type="entry name" value="BPD_transp_2"/>
    <property type="match status" value="1"/>
</dbReference>
<dbReference type="PANTHER" id="PTHR11795">
    <property type="entry name" value="BRANCHED-CHAIN AMINO ACID TRANSPORT SYSTEM PERMEASE PROTEIN LIVH"/>
    <property type="match status" value="1"/>
</dbReference>
<evidence type="ECO:0000256" key="9">
    <source>
        <dbReference type="SAM" id="Phobius"/>
    </source>
</evidence>
<evidence type="ECO:0000256" key="8">
    <source>
        <dbReference type="ARBA" id="ARBA00037998"/>
    </source>
</evidence>
<accession>A0A4D7QMC5</accession>
<dbReference type="InterPro" id="IPR001851">
    <property type="entry name" value="ABC_transp_permease"/>
</dbReference>
<protein>
    <submittedName>
        <fullName evidence="10">Branched-chain amino acid ABC transporter permease</fullName>
    </submittedName>
</protein>
<dbReference type="RefSeq" id="WP_137098706.1">
    <property type="nucleotide sequence ID" value="NZ_CP039865.1"/>
</dbReference>
<keyword evidence="11" id="KW-1185">Reference proteome</keyword>
<evidence type="ECO:0000256" key="7">
    <source>
        <dbReference type="ARBA" id="ARBA00023136"/>
    </source>
</evidence>
<evidence type="ECO:0000256" key="6">
    <source>
        <dbReference type="ARBA" id="ARBA00022989"/>
    </source>
</evidence>
<dbReference type="PANTHER" id="PTHR11795:SF451">
    <property type="entry name" value="ABC TRANSPORTER PERMEASE PROTEIN"/>
    <property type="match status" value="1"/>
</dbReference>
<feature type="transmembrane region" description="Helical" evidence="9">
    <location>
        <begin position="96"/>
        <end position="119"/>
    </location>
</feature>
<keyword evidence="7 9" id="KW-0472">Membrane</keyword>
<feature type="transmembrane region" description="Helical" evidence="9">
    <location>
        <begin position="190"/>
        <end position="212"/>
    </location>
</feature>
<dbReference type="EMBL" id="CP039865">
    <property type="protein sequence ID" value="QCK85372.1"/>
    <property type="molecule type" value="Genomic_DNA"/>
</dbReference>
<organism evidence="10 11">
    <name type="scientific">Phreatobacter aquaticus</name>
    <dbReference type="NCBI Taxonomy" id="2570229"/>
    <lineage>
        <taxon>Bacteria</taxon>
        <taxon>Pseudomonadati</taxon>
        <taxon>Pseudomonadota</taxon>
        <taxon>Alphaproteobacteria</taxon>
        <taxon>Hyphomicrobiales</taxon>
        <taxon>Phreatobacteraceae</taxon>
        <taxon>Phreatobacter</taxon>
    </lineage>
</organism>
<dbReference type="GO" id="GO:0006865">
    <property type="term" value="P:amino acid transport"/>
    <property type="evidence" value="ECO:0007669"/>
    <property type="project" value="UniProtKB-KW"/>
</dbReference>
<dbReference type="Proteomes" id="UP000298588">
    <property type="component" value="Chromosome"/>
</dbReference>
<keyword evidence="3" id="KW-1003">Cell membrane</keyword>
<dbReference type="GO" id="GO:0005886">
    <property type="term" value="C:plasma membrane"/>
    <property type="evidence" value="ECO:0007669"/>
    <property type="project" value="UniProtKB-SubCell"/>
</dbReference>
<evidence type="ECO:0000256" key="3">
    <source>
        <dbReference type="ARBA" id="ARBA00022475"/>
    </source>
</evidence>
<feature type="transmembrane region" description="Helical" evidence="9">
    <location>
        <begin position="139"/>
        <end position="164"/>
    </location>
</feature>
<feature type="transmembrane region" description="Helical" evidence="9">
    <location>
        <begin position="66"/>
        <end position="84"/>
    </location>
</feature>
<evidence type="ECO:0000256" key="4">
    <source>
        <dbReference type="ARBA" id="ARBA00022692"/>
    </source>
</evidence>
<feature type="transmembrane region" description="Helical" evidence="9">
    <location>
        <begin position="268"/>
        <end position="285"/>
    </location>
</feature>
<gene>
    <name evidence="10" type="ORF">E8L99_06100</name>
</gene>
<comment type="subcellular location">
    <subcellularLocation>
        <location evidence="1">Cell membrane</location>
        <topology evidence="1">Multi-pass membrane protein</topology>
    </subcellularLocation>
</comment>
<sequence length="299" mass="31624">MIKLIQILIEGSLVGLVYGLVAISFVVIYRASRIVNLAQGEVLVFGALFLWTFTLGLKAVGWEVPLVVSLALTLAACIGFGLVLERFVFRPLISQPAFAIFMASVALLIVLRGTAQLIWTAETRAFPAILPEGAFRLGPFLISTPLLIGGLFSLLLALCLHAFFTRTRYGLRLAAVAEDHRTAMSLGVSVRGAIATAWILGTVVATAAAIVLLSGRVVSIEVAHIGFKALPVALLGGLESIRGAPLAGVLIGIGEALAMAYLDPLTNGAASGVLPYAVMIAVLLVRPQGLFGWKRIERL</sequence>
<dbReference type="AlphaFoldDB" id="A0A4D7QMC5"/>
<evidence type="ECO:0000313" key="10">
    <source>
        <dbReference type="EMBL" id="QCK85372.1"/>
    </source>
</evidence>
<proteinExistence type="inferred from homology"/>
<reference evidence="10 11" key="1">
    <citation type="submission" date="2019-04" db="EMBL/GenBank/DDBJ databases">
        <title>Phreatobacter aquaticus sp. nov.</title>
        <authorList>
            <person name="Choi A."/>
            <person name="Baek K."/>
        </authorList>
    </citation>
    <scope>NUCLEOTIDE SEQUENCE [LARGE SCALE GENOMIC DNA]</scope>
    <source>
        <strain evidence="10 11">NMCR1094</strain>
    </source>
</reference>
<evidence type="ECO:0000313" key="11">
    <source>
        <dbReference type="Proteomes" id="UP000298588"/>
    </source>
</evidence>
<evidence type="ECO:0000256" key="2">
    <source>
        <dbReference type="ARBA" id="ARBA00022448"/>
    </source>
</evidence>
<keyword evidence="2" id="KW-0813">Transport</keyword>
<name>A0A4D7QMC5_9HYPH</name>
<evidence type="ECO:0000256" key="1">
    <source>
        <dbReference type="ARBA" id="ARBA00004651"/>
    </source>
</evidence>
<keyword evidence="4 9" id="KW-0812">Transmembrane</keyword>
<dbReference type="KEGG" id="paqt:E8L99_06100"/>
<keyword evidence="6 9" id="KW-1133">Transmembrane helix</keyword>
<dbReference type="OrthoDB" id="9779023at2"/>